<organism evidence="3 4">
    <name type="scientific">Arcanobacterium phocae</name>
    <dbReference type="NCBI Taxonomy" id="131112"/>
    <lineage>
        <taxon>Bacteria</taxon>
        <taxon>Bacillati</taxon>
        <taxon>Actinomycetota</taxon>
        <taxon>Actinomycetes</taxon>
        <taxon>Actinomycetales</taxon>
        <taxon>Actinomycetaceae</taxon>
        <taxon>Arcanobacterium</taxon>
    </lineage>
</organism>
<dbReference type="EMBL" id="LT629804">
    <property type="protein sequence ID" value="SDU77437.1"/>
    <property type="molecule type" value="Genomic_DNA"/>
</dbReference>
<dbReference type="AlphaFoldDB" id="A0A1H2L8R3"/>
<gene>
    <name evidence="2" type="ORF">SAMN04489737_0004</name>
    <name evidence="3" type="ORF">SAMN04489737_0005</name>
</gene>
<reference evidence="3" key="1">
    <citation type="submission" date="2016-10" db="EMBL/GenBank/DDBJ databases">
        <authorList>
            <person name="de Groot N.N."/>
        </authorList>
    </citation>
    <scope>NUCLEOTIDE SEQUENCE [LARGE SCALE GENOMIC DNA]</scope>
    <source>
        <strain evidence="3">DSM 10002</strain>
    </source>
</reference>
<proteinExistence type="predicted"/>
<protein>
    <submittedName>
        <fullName evidence="3">Uncharacterized protein</fullName>
    </submittedName>
</protein>
<feature type="compositionally biased region" description="Low complexity" evidence="1">
    <location>
        <begin position="81"/>
        <end position="94"/>
    </location>
</feature>
<dbReference type="Proteomes" id="UP000214355">
    <property type="component" value="Chromosome I"/>
</dbReference>
<evidence type="ECO:0000313" key="4">
    <source>
        <dbReference type="Proteomes" id="UP000214355"/>
    </source>
</evidence>
<feature type="region of interest" description="Disordered" evidence="1">
    <location>
        <begin position="81"/>
        <end position="143"/>
    </location>
</feature>
<evidence type="ECO:0000256" key="1">
    <source>
        <dbReference type="SAM" id="MobiDB-lite"/>
    </source>
</evidence>
<keyword evidence="4" id="KW-1185">Reference proteome</keyword>
<feature type="compositionally biased region" description="Polar residues" evidence="1">
    <location>
        <begin position="95"/>
        <end position="132"/>
    </location>
</feature>
<dbReference type="EMBL" id="LT629804">
    <property type="protein sequence ID" value="SDU77434.1"/>
    <property type="molecule type" value="Genomic_DNA"/>
</dbReference>
<accession>A0A1H2L8R3</accession>
<name>A0A1H2L8R3_9ACTO</name>
<evidence type="ECO:0000313" key="3">
    <source>
        <dbReference type="EMBL" id="SDU77437.1"/>
    </source>
</evidence>
<dbReference type="STRING" id="131112.SAMN04489737_0004"/>
<reference evidence="4" key="2">
    <citation type="submission" date="2016-10" db="EMBL/GenBank/DDBJ databases">
        <authorList>
            <person name="Varghese N."/>
            <person name="Submissions S."/>
        </authorList>
    </citation>
    <scope>NUCLEOTIDE SEQUENCE [LARGE SCALE GENOMIC DNA]</scope>
    <source>
        <strain evidence="4">DSM 10002</strain>
    </source>
</reference>
<evidence type="ECO:0000313" key="2">
    <source>
        <dbReference type="EMBL" id="SDU77434.1"/>
    </source>
</evidence>
<sequence length="143" mass="15833">MFHFPALPPNTLYIQMLVTRNNSGQVSPFGHPRITARLPTPRGLSQATTSFIGSVCQGIHRTLLNTYKKPKMLASTIQFSTTTPTPQQTNNPNSHQPITGSTRSITPHPNSMPTSHLNHFPLKTTTTNTPKQGHQPHPQKTKH</sequence>